<evidence type="ECO:0000256" key="1">
    <source>
        <dbReference type="SAM" id="MobiDB-lite"/>
    </source>
</evidence>
<reference evidence="2" key="1">
    <citation type="submission" date="2022-12" db="EMBL/GenBank/DDBJ databases">
        <authorList>
            <person name="Alioto T."/>
            <person name="Alioto T."/>
            <person name="Gomez Garrido J."/>
        </authorList>
    </citation>
    <scope>NUCLEOTIDE SEQUENCE</scope>
</reference>
<dbReference type="AlphaFoldDB" id="A0AA35KNU2"/>
<evidence type="ECO:0000313" key="3">
    <source>
        <dbReference type="Proteomes" id="UP001178461"/>
    </source>
</evidence>
<keyword evidence="3" id="KW-1185">Reference proteome</keyword>
<sequence length="90" mass="10227">MHKSSLDKSSSKCPHQLREGSDSDHNREELIYCPSRTIKIVKSTLFFPSIPSSSAVRRPAQMWSHPTYSQASKWMKMYRVPLSSSEPEAG</sequence>
<organism evidence="2 3">
    <name type="scientific">Podarcis lilfordi</name>
    <name type="common">Lilford's wall lizard</name>
    <dbReference type="NCBI Taxonomy" id="74358"/>
    <lineage>
        <taxon>Eukaryota</taxon>
        <taxon>Metazoa</taxon>
        <taxon>Chordata</taxon>
        <taxon>Craniata</taxon>
        <taxon>Vertebrata</taxon>
        <taxon>Euteleostomi</taxon>
        <taxon>Lepidosauria</taxon>
        <taxon>Squamata</taxon>
        <taxon>Bifurcata</taxon>
        <taxon>Unidentata</taxon>
        <taxon>Episquamata</taxon>
        <taxon>Laterata</taxon>
        <taxon>Lacertibaenia</taxon>
        <taxon>Lacertidae</taxon>
        <taxon>Podarcis</taxon>
    </lineage>
</organism>
<feature type="region of interest" description="Disordered" evidence="1">
    <location>
        <begin position="1"/>
        <end position="28"/>
    </location>
</feature>
<dbReference type="Proteomes" id="UP001178461">
    <property type="component" value="Chromosome 8"/>
</dbReference>
<name>A0AA35KNU2_9SAUR</name>
<accession>A0AA35KNU2</accession>
<proteinExistence type="predicted"/>
<dbReference type="EMBL" id="OX395133">
    <property type="protein sequence ID" value="CAI5780901.1"/>
    <property type="molecule type" value="Genomic_DNA"/>
</dbReference>
<protein>
    <submittedName>
        <fullName evidence="2">Uncharacterized protein</fullName>
    </submittedName>
</protein>
<gene>
    <name evidence="2" type="ORF">PODLI_1B014146</name>
</gene>
<evidence type="ECO:0000313" key="2">
    <source>
        <dbReference type="EMBL" id="CAI5780901.1"/>
    </source>
</evidence>